<evidence type="ECO:0000256" key="1">
    <source>
        <dbReference type="ARBA" id="ARBA00005417"/>
    </source>
</evidence>
<dbReference type="PANTHER" id="PTHR43869">
    <property type="entry name" value="GLYCINE BETAINE/PROLINE BETAINE TRANSPORT SYSTEM ATP-BINDING PROTEIN PROV"/>
    <property type="match status" value="1"/>
</dbReference>
<gene>
    <name evidence="9" type="ORF">BDD41_1621</name>
</gene>
<comment type="similarity">
    <text evidence="1 7">Belongs to the ABC transporter superfamily.</text>
</comment>
<feature type="domain" description="ABC transporter" evidence="8">
    <location>
        <begin position="33"/>
        <end position="274"/>
    </location>
</feature>
<keyword evidence="2 7" id="KW-0813">Transport</keyword>
<comment type="subunit">
    <text evidence="6">The complex is probably composed of two ATP-binding proteins (TmoW), two transmembrane proteins (TmoV) and a solute-binding protein (TmoX).</text>
</comment>
<keyword evidence="4 7" id="KW-0067">ATP-binding</keyword>
<dbReference type="PROSITE" id="PS50893">
    <property type="entry name" value="ABC_TRANSPORTER_2"/>
    <property type="match status" value="1"/>
</dbReference>
<dbReference type="AlphaFoldDB" id="A0A3D9XRP2"/>
<dbReference type="PANTHER" id="PTHR43869:SF1">
    <property type="entry name" value="GLYCINE BETAINE_PROLINE BETAINE TRANSPORT SYSTEM ATP-BINDING PROTEIN PROV"/>
    <property type="match status" value="1"/>
</dbReference>
<sequence>MTTGSMNAGEILLDCQSAWKIFGTRAPAAMDAVQRRNLGKREVLQEFDCVVGVSDASFQVGRGEIFCIMGLSGSGKSTLIRMLNRLIEPTSGQIKVKGRDIGAMSEPDLRELRAKHMAMVFQSVALLPNRTVLENAAFGLEVQGIPKAERNQTAKAALAKVGLADWMERYPGELSGGMQQRVGLARALTSDPEIILMDEPFSALDPLIRRQLQDEFRQLTKELGKSAIFITHDLDEAIRIGDRIAIMKDGVIIQTGTAEELILNPADDYVAEFVAGISKLHLIKAHSVMIPPAEFQREHPGVGLESLPLTSPDTDIDGLIELMVGHRSAGLAVVEAGQIAGVVTPTSLLLGVKGSQASETGGH</sequence>
<evidence type="ECO:0000256" key="2">
    <source>
        <dbReference type="ARBA" id="ARBA00022448"/>
    </source>
</evidence>
<dbReference type="Gene3D" id="3.40.50.300">
    <property type="entry name" value="P-loop containing nucleotide triphosphate hydrolases"/>
    <property type="match status" value="1"/>
</dbReference>
<comment type="caution">
    <text evidence="9">The sequence shown here is derived from an EMBL/GenBank/DDBJ whole genome shotgun (WGS) entry which is preliminary data.</text>
</comment>
<evidence type="ECO:0000313" key="9">
    <source>
        <dbReference type="EMBL" id="REF73100.1"/>
    </source>
</evidence>
<organism evidence="9 10">
    <name type="scientific">Paracoccus versutus</name>
    <name type="common">Thiobacillus versutus</name>
    <dbReference type="NCBI Taxonomy" id="34007"/>
    <lineage>
        <taxon>Bacteria</taxon>
        <taxon>Pseudomonadati</taxon>
        <taxon>Pseudomonadota</taxon>
        <taxon>Alphaproteobacteria</taxon>
        <taxon>Rhodobacterales</taxon>
        <taxon>Paracoccaceae</taxon>
        <taxon>Paracoccus</taxon>
    </lineage>
</organism>
<dbReference type="InterPro" id="IPR003439">
    <property type="entry name" value="ABC_transporter-like_ATP-bd"/>
</dbReference>
<dbReference type="SMART" id="SM00382">
    <property type="entry name" value="AAA"/>
    <property type="match status" value="1"/>
</dbReference>
<comment type="subunit">
    <text evidence="7">The complex is probably composed of two ATP-binding proteins, two transmembrane proteins and a solute-binding protein.</text>
</comment>
<dbReference type="NCBIfam" id="TIGR01186">
    <property type="entry name" value="proV"/>
    <property type="match status" value="1"/>
</dbReference>
<keyword evidence="7" id="KW-1003">Cell membrane</keyword>
<evidence type="ECO:0000256" key="3">
    <source>
        <dbReference type="ARBA" id="ARBA00022741"/>
    </source>
</evidence>
<evidence type="ECO:0000256" key="5">
    <source>
        <dbReference type="ARBA" id="ARBA00051811"/>
    </source>
</evidence>
<dbReference type="Proteomes" id="UP000256941">
    <property type="component" value="Unassembled WGS sequence"/>
</dbReference>
<dbReference type="InterPro" id="IPR046342">
    <property type="entry name" value="CBS_dom_sf"/>
</dbReference>
<proteinExistence type="inferred from homology"/>
<protein>
    <recommendedName>
        <fullName evidence="7">Quaternary amine transport ATP-binding protein</fullName>
        <ecNumber evidence="7">7.6.2.9</ecNumber>
    </recommendedName>
</protein>
<accession>A0A3D9XRP2</accession>
<keyword evidence="7" id="KW-0472">Membrane</keyword>
<dbReference type="PROSITE" id="PS00211">
    <property type="entry name" value="ABC_TRANSPORTER_1"/>
    <property type="match status" value="1"/>
</dbReference>
<dbReference type="GO" id="GO:0006865">
    <property type="term" value="P:amino acid transport"/>
    <property type="evidence" value="ECO:0007669"/>
    <property type="project" value="UniProtKB-UniRule"/>
</dbReference>
<dbReference type="Pfam" id="PF00005">
    <property type="entry name" value="ABC_tran"/>
    <property type="match status" value="1"/>
</dbReference>
<dbReference type="GO" id="GO:0005886">
    <property type="term" value="C:plasma membrane"/>
    <property type="evidence" value="ECO:0007669"/>
    <property type="project" value="UniProtKB-SubCell"/>
</dbReference>
<reference evidence="9 10" key="1">
    <citation type="submission" date="2018-08" db="EMBL/GenBank/DDBJ databases">
        <title>Genomic Encyclopedia of Archaeal and Bacterial Type Strains, Phase II (KMG-II): from individual species to whole genera.</title>
        <authorList>
            <person name="Goeker M."/>
        </authorList>
    </citation>
    <scope>NUCLEOTIDE SEQUENCE [LARGE SCALE GENOMIC DNA]</scope>
    <source>
        <strain evidence="9 10">DSM 17099</strain>
    </source>
</reference>
<dbReference type="SUPFAM" id="SSF52540">
    <property type="entry name" value="P-loop containing nucleoside triphosphate hydrolases"/>
    <property type="match status" value="1"/>
</dbReference>
<dbReference type="GO" id="GO:0016887">
    <property type="term" value="F:ATP hydrolysis activity"/>
    <property type="evidence" value="ECO:0007669"/>
    <property type="project" value="UniProtKB-UniRule"/>
</dbReference>
<dbReference type="GO" id="GO:0005524">
    <property type="term" value="F:ATP binding"/>
    <property type="evidence" value="ECO:0007669"/>
    <property type="project" value="UniProtKB-UniRule"/>
</dbReference>
<keyword evidence="7" id="KW-0997">Cell inner membrane</keyword>
<dbReference type="InterPro" id="IPR003593">
    <property type="entry name" value="AAA+_ATPase"/>
</dbReference>
<dbReference type="GO" id="GO:0006970">
    <property type="term" value="P:response to osmotic stress"/>
    <property type="evidence" value="ECO:0007669"/>
    <property type="project" value="UniProtKB-ARBA"/>
</dbReference>
<dbReference type="SUPFAM" id="SSF54631">
    <property type="entry name" value="CBS-domain pair"/>
    <property type="match status" value="1"/>
</dbReference>
<dbReference type="CDD" id="cd03294">
    <property type="entry name" value="ABC_Pro_Gly_Betaine"/>
    <property type="match status" value="1"/>
</dbReference>
<evidence type="ECO:0000256" key="7">
    <source>
        <dbReference type="RuleBase" id="RU369116"/>
    </source>
</evidence>
<evidence type="ECO:0000256" key="4">
    <source>
        <dbReference type="ARBA" id="ARBA00022840"/>
    </source>
</evidence>
<evidence type="ECO:0000259" key="8">
    <source>
        <dbReference type="PROSITE" id="PS50893"/>
    </source>
</evidence>
<name>A0A3D9XRP2_PARVE</name>
<keyword evidence="3 7" id="KW-0547">Nucleotide-binding</keyword>
<evidence type="ECO:0000313" key="10">
    <source>
        <dbReference type="Proteomes" id="UP000256941"/>
    </source>
</evidence>
<dbReference type="EMBL" id="QTUJ01000001">
    <property type="protein sequence ID" value="REF73100.1"/>
    <property type="molecule type" value="Genomic_DNA"/>
</dbReference>
<dbReference type="EC" id="7.6.2.9" evidence="7"/>
<dbReference type="InterPro" id="IPR005892">
    <property type="entry name" value="Gly-betaine_transp_ATP-bd"/>
</dbReference>
<dbReference type="GO" id="GO:0015418">
    <property type="term" value="F:ABC-type quaternary ammonium compound transporting activity"/>
    <property type="evidence" value="ECO:0007669"/>
    <property type="project" value="UniProtKB-EC"/>
</dbReference>
<dbReference type="InterPro" id="IPR027417">
    <property type="entry name" value="P-loop_NTPase"/>
</dbReference>
<comment type="subcellular location">
    <subcellularLocation>
        <location evidence="7">Cell inner membrane</location>
        <topology evidence="7">Peripheral membrane protein</topology>
    </subcellularLocation>
</comment>
<dbReference type="GO" id="GO:0031460">
    <property type="term" value="P:glycine betaine transport"/>
    <property type="evidence" value="ECO:0007669"/>
    <property type="project" value="InterPro"/>
</dbReference>
<dbReference type="FunFam" id="3.40.50.300:FF:000201">
    <property type="entry name" value="Glycine betaine/L-proline ABC transporter ATP-binding protein"/>
    <property type="match status" value="1"/>
</dbReference>
<dbReference type="InterPro" id="IPR017871">
    <property type="entry name" value="ABC_transporter-like_CS"/>
</dbReference>
<comment type="catalytic activity">
    <reaction evidence="5">
        <text>a quaternary ammonium(out) + ATP + H2O = a quaternary ammonium(in) + ADP + phosphate + H(+)</text>
        <dbReference type="Rhea" id="RHEA:11036"/>
        <dbReference type="ChEBI" id="CHEBI:15377"/>
        <dbReference type="ChEBI" id="CHEBI:15378"/>
        <dbReference type="ChEBI" id="CHEBI:30616"/>
        <dbReference type="ChEBI" id="CHEBI:35267"/>
        <dbReference type="ChEBI" id="CHEBI:43474"/>
        <dbReference type="ChEBI" id="CHEBI:456216"/>
        <dbReference type="EC" id="7.6.2.9"/>
    </reaction>
    <physiologicalReaction direction="left-to-right" evidence="5">
        <dbReference type="Rhea" id="RHEA:11037"/>
    </physiologicalReaction>
</comment>
<dbReference type="InterPro" id="IPR051921">
    <property type="entry name" value="ABC_osmolyte_uptake_ATP-bind"/>
</dbReference>
<evidence type="ECO:0000256" key="6">
    <source>
        <dbReference type="ARBA" id="ARBA00061968"/>
    </source>
</evidence>